<dbReference type="NCBIfam" id="NF010193">
    <property type="entry name" value="PRK13672.1"/>
    <property type="match status" value="1"/>
</dbReference>
<evidence type="ECO:0000313" key="3">
    <source>
        <dbReference type="EMBL" id="SFB85345.1"/>
    </source>
</evidence>
<evidence type="ECO:0000256" key="1">
    <source>
        <dbReference type="HAMAP-Rule" id="MF_01538"/>
    </source>
</evidence>
<dbReference type="PIRSF" id="PIRSF037262">
    <property type="entry name" value="UCP037262"/>
    <property type="match status" value="1"/>
</dbReference>
<gene>
    <name evidence="3" type="ORF">SAMN05660453_0438</name>
</gene>
<name>A0A1I1EE07_9LACO</name>
<proteinExistence type="inferred from homology"/>
<protein>
    <recommendedName>
        <fullName evidence="1">UPF0346 protein SAMN05660453_0438</fullName>
    </recommendedName>
</protein>
<dbReference type="InterPro" id="IPR036806">
    <property type="entry name" value="YozE_SAM-like_sf"/>
</dbReference>
<dbReference type="HAMAP" id="MF_01538">
    <property type="entry name" value="UPF0346"/>
    <property type="match status" value="1"/>
</dbReference>
<dbReference type="RefSeq" id="WP_091501568.1">
    <property type="nucleotide sequence ID" value="NZ_FOLI01000001.1"/>
</dbReference>
<dbReference type="AlphaFoldDB" id="A0A1I1EE07"/>
<dbReference type="EMBL" id="FOLI01000001">
    <property type="protein sequence ID" value="SFB85345.1"/>
    <property type="molecule type" value="Genomic_DNA"/>
</dbReference>
<dbReference type="SUPFAM" id="SSF140652">
    <property type="entry name" value="YozE-like"/>
    <property type="match status" value="1"/>
</dbReference>
<dbReference type="InterPro" id="IPR023089">
    <property type="entry name" value="YozE_SAM-like"/>
</dbReference>
<dbReference type="OrthoDB" id="2242851at2"/>
<accession>A0A1I1EE07</accession>
<dbReference type="Proteomes" id="UP000199376">
    <property type="component" value="Unassembled WGS sequence"/>
</dbReference>
<keyword evidence="4" id="KW-1185">Reference proteome</keyword>
<comment type="similarity">
    <text evidence="1">Belongs to the UPF0346 family.</text>
</comment>
<feature type="domain" description="YozE SAM-like" evidence="2">
    <location>
        <begin position="7"/>
        <end position="72"/>
    </location>
</feature>
<dbReference type="InterPro" id="IPR010673">
    <property type="entry name" value="UPF0346"/>
</dbReference>
<evidence type="ECO:0000259" key="2">
    <source>
        <dbReference type="Pfam" id="PF06855"/>
    </source>
</evidence>
<dbReference type="STRING" id="283737.SAMN05660453_0438"/>
<sequence length="75" mass="8725">MPSKSRSFYGWLMTNRNPVAANEIQQFANNAFLDASFPKQSMDFDEISEYLETSTSYLMSMTIFDEAWSEYQASR</sequence>
<reference evidence="3 4" key="1">
    <citation type="submission" date="2016-10" db="EMBL/GenBank/DDBJ databases">
        <authorList>
            <person name="de Groot N.N."/>
        </authorList>
    </citation>
    <scope>NUCLEOTIDE SEQUENCE [LARGE SCALE GENOMIC DNA]</scope>
    <source>
        <strain evidence="3 4">DSM 19113</strain>
    </source>
</reference>
<evidence type="ECO:0000313" key="4">
    <source>
        <dbReference type="Proteomes" id="UP000199376"/>
    </source>
</evidence>
<dbReference type="Pfam" id="PF06855">
    <property type="entry name" value="YozE_SAM_like"/>
    <property type="match status" value="1"/>
</dbReference>
<dbReference type="Gene3D" id="1.10.150.260">
    <property type="entry name" value="YozE SAM-like"/>
    <property type="match status" value="1"/>
</dbReference>
<organism evidence="3 4">
    <name type="scientific">Fructobacillus durionis</name>
    <dbReference type="NCBI Taxonomy" id="283737"/>
    <lineage>
        <taxon>Bacteria</taxon>
        <taxon>Bacillati</taxon>
        <taxon>Bacillota</taxon>
        <taxon>Bacilli</taxon>
        <taxon>Lactobacillales</taxon>
        <taxon>Lactobacillaceae</taxon>
        <taxon>Fructobacillus</taxon>
    </lineage>
</organism>